<dbReference type="PANTHER" id="PTHR34067:SF24">
    <property type="entry name" value="METHYL-CPG-BINDING DOMAIN-CONTAINING PROTEIN 13"/>
    <property type="match status" value="1"/>
</dbReference>
<dbReference type="CDD" id="cd00122">
    <property type="entry name" value="MBD"/>
    <property type="match status" value="1"/>
</dbReference>
<evidence type="ECO:0000256" key="2">
    <source>
        <dbReference type="ARBA" id="ARBA00023015"/>
    </source>
</evidence>
<name>A0A2N9FLR8_FAGSY</name>
<keyword evidence="3" id="KW-0238">DNA-binding</keyword>
<feature type="domain" description="MBD" evidence="6">
    <location>
        <begin position="1"/>
        <end position="87"/>
    </location>
</feature>
<dbReference type="InterPro" id="IPR001739">
    <property type="entry name" value="Methyl_CpG_DNA-bd"/>
</dbReference>
<comment type="subcellular location">
    <subcellularLocation>
        <location evidence="1">Nucleus</location>
    </subcellularLocation>
</comment>
<evidence type="ECO:0000256" key="1">
    <source>
        <dbReference type="ARBA" id="ARBA00004123"/>
    </source>
</evidence>
<keyword evidence="2" id="KW-0805">Transcription regulation</keyword>
<keyword evidence="5" id="KW-0539">Nucleus</keyword>
<sequence length="630" mass="69485">MTDQSSDDWLPSGWTVEVRVRRNGKKDKAYSLKDVIDLPYKLTVQFYFAPSSKLRFNSRPEVSRYLKTQKISDPKPEKKIRGNPKKFGKRKNLYTDPASGYVFRSMKDVLRYLETGNLGRLAYKPKDKESIEVELEDDNISSPAVAKKQKLALSSTREPIICDQSSKLDEMVKDEQISSCTEECVPLSDQLGRLDTDFSSSNLPEAKGSEQIEGKNDSAESVFASAPAVGCLPANQPLESKGTMHENEKTKLDRFKSKNKQKYNLPRRASKRLAGLDVDPTPELKTSRARRVVAKLSGEAGASTPPCSSPGSLAHWESQQHGQLKAGLDSENNFHSSKSTKVLVEYINSKHAFAELNTPVEHTGKIERETKDDQKQKSSAVLPMGNLAISEEHAGKVEKENQDNEKPDIPIDLPSMDLWSDPCIQFAIKTLTGVGIDSPKGTELSQLSNNRQQATGDLATLATPEHTRKVETAINGKKQGSTVVLPSGDLAIPVEHAGKVENNCKDYDMPGSPLNMDFGDLWRDPCIEFAVKTLTGAIPVDCVIDIQDSFQTQQSSSQNQASSALTSSNVGFNNSCQTNFLCQQFDAVEKPSYRHQALIEPVLPQTGNVSLQNSGTILHQHSEGRGTRCQ</sequence>
<evidence type="ECO:0000256" key="5">
    <source>
        <dbReference type="ARBA" id="ARBA00023242"/>
    </source>
</evidence>
<evidence type="ECO:0000259" key="6">
    <source>
        <dbReference type="PROSITE" id="PS50982"/>
    </source>
</evidence>
<evidence type="ECO:0000256" key="3">
    <source>
        <dbReference type="ARBA" id="ARBA00023125"/>
    </source>
</evidence>
<gene>
    <name evidence="7" type="ORF">FSB_LOCUS16030</name>
</gene>
<dbReference type="Gene3D" id="3.30.890.10">
    <property type="entry name" value="Methyl-cpg-binding Protein 2, Chain A"/>
    <property type="match status" value="2"/>
</dbReference>
<organism evidence="7">
    <name type="scientific">Fagus sylvatica</name>
    <name type="common">Beechnut</name>
    <dbReference type="NCBI Taxonomy" id="28930"/>
    <lineage>
        <taxon>Eukaryota</taxon>
        <taxon>Viridiplantae</taxon>
        <taxon>Streptophyta</taxon>
        <taxon>Embryophyta</taxon>
        <taxon>Tracheophyta</taxon>
        <taxon>Spermatophyta</taxon>
        <taxon>Magnoliopsida</taxon>
        <taxon>eudicotyledons</taxon>
        <taxon>Gunneridae</taxon>
        <taxon>Pentapetalae</taxon>
        <taxon>rosids</taxon>
        <taxon>fabids</taxon>
        <taxon>Fagales</taxon>
        <taxon>Fagaceae</taxon>
        <taxon>Fagus</taxon>
    </lineage>
</organism>
<dbReference type="EMBL" id="OIVN01000974">
    <property type="protein sequence ID" value="SPC88148.1"/>
    <property type="molecule type" value="Genomic_DNA"/>
</dbReference>
<protein>
    <recommendedName>
        <fullName evidence="6">MBD domain-containing protein</fullName>
    </recommendedName>
</protein>
<dbReference type="GO" id="GO:0005634">
    <property type="term" value="C:nucleus"/>
    <property type="evidence" value="ECO:0007669"/>
    <property type="project" value="UniProtKB-SubCell"/>
</dbReference>
<dbReference type="GO" id="GO:0003677">
    <property type="term" value="F:DNA binding"/>
    <property type="evidence" value="ECO:0007669"/>
    <property type="project" value="UniProtKB-KW"/>
</dbReference>
<evidence type="ECO:0000313" key="7">
    <source>
        <dbReference type="EMBL" id="SPC88148.1"/>
    </source>
</evidence>
<keyword evidence="4" id="KW-0804">Transcription</keyword>
<proteinExistence type="predicted"/>
<dbReference type="InterPro" id="IPR016177">
    <property type="entry name" value="DNA-bd_dom_sf"/>
</dbReference>
<dbReference type="AlphaFoldDB" id="A0A2N9FLR8"/>
<reference evidence="7" key="1">
    <citation type="submission" date="2018-02" db="EMBL/GenBank/DDBJ databases">
        <authorList>
            <person name="Cohen D.B."/>
            <person name="Kent A.D."/>
        </authorList>
    </citation>
    <scope>NUCLEOTIDE SEQUENCE</scope>
</reference>
<dbReference type="PANTHER" id="PTHR34067">
    <property type="entry name" value="OS04G0193200 PROTEIN"/>
    <property type="match status" value="1"/>
</dbReference>
<dbReference type="Pfam" id="PF01429">
    <property type="entry name" value="MBD"/>
    <property type="match status" value="1"/>
</dbReference>
<dbReference type="InterPro" id="IPR038945">
    <property type="entry name" value="MBD13-like"/>
</dbReference>
<dbReference type="SUPFAM" id="SSF54171">
    <property type="entry name" value="DNA-binding domain"/>
    <property type="match status" value="2"/>
</dbReference>
<dbReference type="PROSITE" id="PS50982">
    <property type="entry name" value="MBD"/>
    <property type="match status" value="1"/>
</dbReference>
<evidence type="ECO:0000256" key="4">
    <source>
        <dbReference type="ARBA" id="ARBA00023163"/>
    </source>
</evidence>
<accession>A0A2N9FLR8</accession>